<reference evidence="1 2" key="1">
    <citation type="submission" date="2017-09" db="EMBL/GenBank/DDBJ databases">
        <title>High-quality draft genome sequence of Butyrivibrio fibrisolvens INBov1, isolated from cow rumen.</title>
        <authorList>
            <person name="Rodriguez Hernaez J."/>
            <person name="Rivarola M."/>
            <person name="Paniego N."/>
            <person name="Cravero S."/>
            <person name="Ceron Cucchi M."/>
            <person name="Martinez M.C."/>
        </authorList>
    </citation>
    <scope>NUCLEOTIDE SEQUENCE [LARGE SCALE GENOMIC DNA]</scope>
    <source>
        <strain evidence="1 2">INBov1</strain>
    </source>
</reference>
<comment type="caution">
    <text evidence="1">The sequence shown here is derived from an EMBL/GenBank/DDBJ whole genome shotgun (WGS) entry which is preliminary data.</text>
</comment>
<proteinExistence type="predicted"/>
<name>A0A317G924_BUTFI</name>
<evidence type="ECO:0008006" key="3">
    <source>
        <dbReference type="Google" id="ProtNLM"/>
    </source>
</evidence>
<sequence>MELFEYDLQDDGRNSSKGNQLKWKNNGIWYKADYLGYEGLAEYVVSNLLIKSTLRPDEYVSYEPINIKYKSIAYTGCKSKDFTNGCQITTLERLFKNQFGDGLNKGIYSIADHKNRLEFIVDQVERVTGIKDFGIYMNKLLTIDALFLNEDRHTHNISVVIRDGRYSLCPIYDNGASLLSDIKIDYPLNTDIYDEIKNVKPKTFSDSFDEQLELSETLYGNNLYFNFTDKDIDNILIKADIYSDDIKKRVKDIIIEQKRKYSYLFKK</sequence>
<evidence type="ECO:0000313" key="1">
    <source>
        <dbReference type="EMBL" id="PWT29403.1"/>
    </source>
</evidence>
<organism evidence="1 2">
    <name type="scientific">Butyrivibrio fibrisolvens</name>
    <dbReference type="NCBI Taxonomy" id="831"/>
    <lineage>
        <taxon>Bacteria</taxon>
        <taxon>Bacillati</taxon>
        <taxon>Bacillota</taxon>
        <taxon>Clostridia</taxon>
        <taxon>Lachnospirales</taxon>
        <taxon>Lachnospiraceae</taxon>
        <taxon>Butyrivibrio</taxon>
    </lineage>
</organism>
<dbReference type="Gene3D" id="1.10.1070.20">
    <property type="match status" value="1"/>
</dbReference>
<dbReference type="AlphaFoldDB" id="A0A317G924"/>
<gene>
    <name evidence="1" type="ORF">CPT75_11310</name>
</gene>
<dbReference type="Proteomes" id="UP000245488">
    <property type="component" value="Chromosome"/>
</dbReference>
<dbReference type="EMBL" id="NXNG01000001">
    <property type="protein sequence ID" value="PWT29403.1"/>
    <property type="molecule type" value="Genomic_DNA"/>
</dbReference>
<evidence type="ECO:0000313" key="2">
    <source>
        <dbReference type="Proteomes" id="UP000245488"/>
    </source>
</evidence>
<protein>
    <recommendedName>
        <fullName evidence="3">HipA-like C-terminal domain-containing protein</fullName>
    </recommendedName>
</protein>
<keyword evidence="2" id="KW-1185">Reference proteome</keyword>
<accession>A0A317G924</accession>